<comment type="caution">
    <text evidence="1">The sequence shown here is derived from an EMBL/GenBank/DDBJ whole genome shotgun (WGS) entry which is preliminary data.</text>
</comment>
<name>A0A226D5J0_FOLCA</name>
<reference evidence="1 2" key="1">
    <citation type="submission" date="2015-12" db="EMBL/GenBank/DDBJ databases">
        <title>The genome of Folsomia candida.</title>
        <authorList>
            <person name="Faddeeva A."/>
            <person name="Derks M.F."/>
            <person name="Anvar Y."/>
            <person name="Smit S."/>
            <person name="Van Straalen N."/>
            <person name="Roelofs D."/>
        </authorList>
    </citation>
    <scope>NUCLEOTIDE SEQUENCE [LARGE SCALE GENOMIC DNA]</scope>
    <source>
        <strain evidence="1 2">VU population</strain>
        <tissue evidence="1">Whole body</tissue>
    </source>
</reference>
<sequence>MGPQIGEQSVTDKVGMTRIKCSLPVYPSSSASIPIQLDLVTPAVVLDAIPQTDTIRESKLFRDVEAFIGRHFASLELWWLLDDWIDMCALKSTLGKMEIIDIIEKFITTGTNQEDIDLIHPGVLGYNSNLFRPIASSHPGRLCGVWLAGMVAGIVSDYPKVKHRFTRELVLYLQSGAWALMDSSLYGSGYSFETFLHWRKISGAADGSIELLMLLENGNPPSNIVDHLMVKLEMPVGEGSETFSISTSVTEN</sequence>
<keyword evidence="2" id="KW-1185">Reference proteome</keyword>
<accession>A0A226D5J0</accession>
<dbReference type="EMBL" id="LNIX01000031">
    <property type="protein sequence ID" value="OXA40835.1"/>
    <property type="molecule type" value="Genomic_DNA"/>
</dbReference>
<gene>
    <name evidence="1" type="ORF">Fcan01_24237</name>
</gene>
<dbReference type="Proteomes" id="UP000198287">
    <property type="component" value="Unassembled WGS sequence"/>
</dbReference>
<organism evidence="1 2">
    <name type="scientific">Folsomia candida</name>
    <name type="common">Springtail</name>
    <dbReference type="NCBI Taxonomy" id="158441"/>
    <lineage>
        <taxon>Eukaryota</taxon>
        <taxon>Metazoa</taxon>
        <taxon>Ecdysozoa</taxon>
        <taxon>Arthropoda</taxon>
        <taxon>Hexapoda</taxon>
        <taxon>Collembola</taxon>
        <taxon>Entomobryomorpha</taxon>
        <taxon>Isotomoidea</taxon>
        <taxon>Isotomidae</taxon>
        <taxon>Proisotominae</taxon>
        <taxon>Folsomia</taxon>
    </lineage>
</organism>
<evidence type="ECO:0000313" key="1">
    <source>
        <dbReference type="EMBL" id="OXA40835.1"/>
    </source>
</evidence>
<evidence type="ECO:0000313" key="2">
    <source>
        <dbReference type="Proteomes" id="UP000198287"/>
    </source>
</evidence>
<dbReference type="AlphaFoldDB" id="A0A226D5J0"/>
<protein>
    <submittedName>
        <fullName evidence="1">Uncharacterized protein</fullName>
    </submittedName>
</protein>
<proteinExistence type="predicted"/>